<dbReference type="KEGG" id="cput:CONPUDRAFT_55974"/>
<sequence>QGNQAFKSGDYPAAIGHYTTAILADANDPTFPLNRAAAYLKLGKFKDAERDCNTVIKSSPKNPKAYYRRGQARRGLERLDDALAGKSISPGWATHSPAPTRPPMTLLQFTRSWENNKEDRQRWETLKTVPPSAIPQLFKTSLEPAFLVSILQMFLSVAGSASEEELMEIREYMIALSRAQRFSTVMLLLNKEEKQLVKKVWDSLGNVKDKGHWSVG</sequence>
<dbReference type="Proteomes" id="UP000053558">
    <property type="component" value="Unassembled WGS sequence"/>
</dbReference>
<evidence type="ECO:0000259" key="5">
    <source>
        <dbReference type="Pfam" id="PF13877"/>
    </source>
</evidence>
<dbReference type="Pfam" id="PF14559">
    <property type="entry name" value="TPR_19"/>
    <property type="match status" value="1"/>
</dbReference>
<feature type="domain" description="RNA-polymerase II-associated protein 3-like C-terminal" evidence="5">
    <location>
        <begin position="102"/>
        <end position="194"/>
    </location>
</feature>
<dbReference type="EMBL" id="JH711578">
    <property type="protein sequence ID" value="EIW81235.1"/>
    <property type="molecule type" value="Genomic_DNA"/>
</dbReference>
<dbReference type="AlphaFoldDB" id="A0A5M3MRE9"/>
<keyword evidence="7" id="KW-1185">Reference proteome</keyword>
<dbReference type="RefSeq" id="XP_007768235.1">
    <property type="nucleotide sequence ID" value="XM_007770045.1"/>
</dbReference>
<comment type="caution">
    <text evidence="6">The sequence shown here is derived from an EMBL/GenBank/DDBJ whole genome shotgun (WGS) entry which is preliminary data.</text>
</comment>
<proteinExistence type="inferred from homology"/>
<dbReference type="Gene3D" id="1.25.40.10">
    <property type="entry name" value="Tetratricopeptide repeat domain"/>
    <property type="match status" value="1"/>
</dbReference>
<dbReference type="GeneID" id="19207762"/>
<evidence type="ECO:0000256" key="3">
    <source>
        <dbReference type="ARBA" id="ARBA00038275"/>
    </source>
</evidence>
<feature type="non-terminal residue" evidence="6">
    <location>
        <position position="1"/>
    </location>
</feature>
<keyword evidence="1" id="KW-0677">Repeat</keyword>
<name>A0A5M3MRE9_CONPW</name>
<organism evidence="6 7">
    <name type="scientific">Coniophora puteana (strain RWD-64-598)</name>
    <name type="common">Brown rot fungus</name>
    <dbReference type="NCBI Taxonomy" id="741705"/>
    <lineage>
        <taxon>Eukaryota</taxon>
        <taxon>Fungi</taxon>
        <taxon>Dikarya</taxon>
        <taxon>Basidiomycota</taxon>
        <taxon>Agaricomycotina</taxon>
        <taxon>Agaricomycetes</taxon>
        <taxon>Agaricomycetidae</taxon>
        <taxon>Boletales</taxon>
        <taxon>Coniophorineae</taxon>
        <taxon>Coniophoraceae</taxon>
        <taxon>Coniophora</taxon>
    </lineage>
</organism>
<dbReference type="GO" id="GO:0101031">
    <property type="term" value="C:protein folding chaperone complex"/>
    <property type="evidence" value="ECO:0007669"/>
    <property type="project" value="TreeGrafter"/>
</dbReference>
<dbReference type="OMA" id="MEIREYM"/>
<dbReference type="InterPro" id="IPR011990">
    <property type="entry name" value="TPR-like_helical_dom_sf"/>
</dbReference>
<dbReference type="InterPro" id="IPR051966">
    <property type="entry name" value="RPAP3"/>
</dbReference>
<dbReference type="PANTHER" id="PTHR46423:SF1">
    <property type="entry name" value="RNA POLYMERASE II-ASSOCIATED PROTEIN 3"/>
    <property type="match status" value="1"/>
</dbReference>
<comment type="similarity">
    <text evidence="3">Belongs to the RPAP3 family.</text>
</comment>
<dbReference type="InterPro" id="IPR025986">
    <property type="entry name" value="RPAP3-like_C"/>
</dbReference>
<dbReference type="Pfam" id="PF13877">
    <property type="entry name" value="RPAP3_C"/>
    <property type="match status" value="1"/>
</dbReference>
<evidence type="ECO:0000313" key="6">
    <source>
        <dbReference type="EMBL" id="EIW81235.1"/>
    </source>
</evidence>
<dbReference type="PANTHER" id="PTHR46423">
    <property type="entry name" value="RNA POLYMERASE II-ASSOCIATED PROTEIN 3"/>
    <property type="match status" value="1"/>
</dbReference>
<protein>
    <recommendedName>
        <fullName evidence="4">RNA polymerase II-associated protein 3</fullName>
    </recommendedName>
</protein>
<keyword evidence="2" id="KW-0802">TPR repeat</keyword>
<evidence type="ECO:0000256" key="1">
    <source>
        <dbReference type="ARBA" id="ARBA00022737"/>
    </source>
</evidence>
<dbReference type="SUPFAM" id="SSF48452">
    <property type="entry name" value="TPR-like"/>
    <property type="match status" value="1"/>
</dbReference>
<gene>
    <name evidence="6" type="ORF">CONPUDRAFT_55974</name>
</gene>
<dbReference type="OrthoDB" id="629492at2759"/>
<reference evidence="7" key="1">
    <citation type="journal article" date="2012" name="Science">
        <title>The Paleozoic origin of enzymatic lignin decomposition reconstructed from 31 fungal genomes.</title>
        <authorList>
            <person name="Floudas D."/>
            <person name="Binder M."/>
            <person name="Riley R."/>
            <person name="Barry K."/>
            <person name="Blanchette R.A."/>
            <person name="Henrissat B."/>
            <person name="Martinez A.T."/>
            <person name="Otillar R."/>
            <person name="Spatafora J.W."/>
            <person name="Yadav J.S."/>
            <person name="Aerts A."/>
            <person name="Benoit I."/>
            <person name="Boyd A."/>
            <person name="Carlson A."/>
            <person name="Copeland A."/>
            <person name="Coutinho P.M."/>
            <person name="de Vries R.P."/>
            <person name="Ferreira P."/>
            <person name="Findley K."/>
            <person name="Foster B."/>
            <person name="Gaskell J."/>
            <person name="Glotzer D."/>
            <person name="Gorecki P."/>
            <person name="Heitman J."/>
            <person name="Hesse C."/>
            <person name="Hori C."/>
            <person name="Igarashi K."/>
            <person name="Jurgens J.A."/>
            <person name="Kallen N."/>
            <person name="Kersten P."/>
            <person name="Kohler A."/>
            <person name="Kuees U."/>
            <person name="Kumar T.K.A."/>
            <person name="Kuo A."/>
            <person name="LaButti K."/>
            <person name="Larrondo L.F."/>
            <person name="Lindquist E."/>
            <person name="Ling A."/>
            <person name="Lombard V."/>
            <person name="Lucas S."/>
            <person name="Lundell T."/>
            <person name="Martin R."/>
            <person name="McLaughlin D.J."/>
            <person name="Morgenstern I."/>
            <person name="Morin E."/>
            <person name="Murat C."/>
            <person name="Nagy L.G."/>
            <person name="Nolan M."/>
            <person name="Ohm R.A."/>
            <person name="Patyshakuliyeva A."/>
            <person name="Rokas A."/>
            <person name="Ruiz-Duenas F.J."/>
            <person name="Sabat G."/>
            <person name="Salamov A."/>
            <person name="Samejima M."/>
            <person name="Schmutz J."/>
            <person name="Slot J.C."/>
            <person name="St John F."/>
            <person name="Stenlid J."/>
            <person name="Sun H."/>
            <person name="Sun S."/>
            <person name="Syed K."/>
            <person name="Tsang A."/>
            <person name="Wiebenga A."/>
            <person name="Young D."/>
            <person name="Pisabarro A."/>
            <person name="Eastwood D.C."/>
            <person name="Martin F."/>
            <person name="Cullen D."/>
            <person name="Grigoriev I.V."/>
            <person name="Hibbett D.S."/>
        </authorList>
    </citation>
    <scope>NUCLEOTIDE SEQUENCE [LARGE SCALE GENOMIC DNA]</scope>
    <source>
        <strain evidence="7">RWD-64-598 SS2</strain>
    </source>
</reference>
<accession>A0A5M3MRE9</accession>
<evidence type="ECO:0000256" key="4">
    <source>
        <dbReference type="ARBA" id="ARBA00040133"/>
    </source>
</evidence>
<evidence type="ECO:0000256" key="2">
    <source>
        <dbReference type="ARBA" id="ARBA00022803"/>
    </source>
</evidence>
<evidence type="ECO:0000313" key="7">
    <source>
        <dbReference type="Proteomes" id="UP000053558"/>
    </source>
</evidence>